<proteinExistence type="inferred from homology"/>
<evidence type="ECO:0000256" key="3">
    <source>
        <dbReference type="HAMAP-Rule" id="MF_00385"/>
    </source>
</evidence>
<organism evidence="5 6">
    <name type="scientific">Puniceicoccus vermicola</name>
    <dbReference type="NCBI Taxonomy" id="388746"/>
    <lineage>
        <taxon>Bacteria</taxon>
        <taxon>Pseudomonadati</taxon>
        <taxon>Verrucomicrobiota</taxon>
        <taxon>Opitutia</taxon>
        <taxon>Puniceicoccales</taxon>
        <taxon>Puniceicoccaceae</taxon>
        <taxon>Puniceicoccus</taxon>
    </lineage>
</organism>
<dbReference type="RefSeq" id="WP_185693759.1">
    <property type="nucleotide sequence ID" value="NZ_JACHVA010000118.1"/>
</dbReference>
<comment type="caution">
    <text evidence="5">The sequence shown here is derived from an EMBL/GenBank/DDBJ whole genome shotgun (WGS) entry which is preliminary data.</text>
</comment>
<dbReference type="AlphaFoldDB" id="A0A7X1B231"/>
<gene>
    <name evidence="3 5" type="primary">rpsP</name>
    <name evidence="5" type="ORF">H5P30_15145</name>
</gene>
<feature type="region of interest" description="Disordered" evidence="4">
    <location>
        <begin position="78"/>
        <end position="100"/>
    </location>
</feature>
<evidence type="ECO:0000313" key="6">
    <source>
        <dbReference type="Proteomes" id="UP000525652"/>
    </source>
</evidence>
<comment type="similarity">
    <text evidence="3">Belongs to the bacterial ribosomal protein bS16 family.</text>
</comment>
<keyword evidence="1 3" id="KW-0689">Ribosomal protein</keyword>
<name>A0A7X1B231_9BACT</name>
<dbReference type="SUPFAM" id="SSF54565">
    <property type="entry name" value="Ribosomal protein S16"/>
    <property type="match status" value="1"/>
</dbReference>
<dbReference type="PANTHER" id="PTHR12919">
    <property type="entry name" value="30S RIBOSOMAL PROTEIN S16"/>
    <property type="match status" value="1"/>
</dbReference>
<evidence type="ECO:0000256" key="2">
    <source>
        <dbReference type="ARBA" id="ARBA00023274"/>
    </source>
</evidence>
<dbReference type="Proteomes" id="UP000525652">
    <property type="component" value="Unassembled WGS sequence"/>
</dbReference>
<evidence type="ECO:0000313" key="5">
    <source>
        <dbReference type="EMBL" id="MBC2603118.1"/>
    </source>
</evidence>
<accession>A0A7X1B231</accession>
<dbReference type="GO" id="GO:0003735">
    <property type="term" value="F:structural constituent of ribosome"/>
    <property type="evidence" value="ECO:0007669"/>
    <property type="project" value="InterPro"/>
</dbReference>
<reference evidence="5 6" key="1">
    <citation type="submission" date="2020-07" db="EMBL/GenBank/DDBJ databases">
        <authorList>
            <person name="Feng X."/>
        </authorList>
    </citation>
    <scope>NUCLEOTIDE SEQUENCE [LARGE SCALE GENOMIC DNA]</scope>
    <source>
        <strain evidence="5 6">JCM14086</strain>
    </source>
</reference>
<dbReference type="PANTHER" id="PTHR12919:SF20">
    <property type="entry name" value="SMALL RIBOSOMAL SUBUNIT PROTEIN BS16M"/>
    <property type="match status" value="1"/>
</dbReference>
<protein>
    <recommendedName>
        <fullName evidence="3">Small ribosomal subunit protein bS16</fullName>
    </recommendedName>
</protein>
<dbReference type="HAMAP" id="MF_00385">
    <property type="entry name" value="Ribosomal_bS16"/>
    <property type="match status" value="1"/>
</dbReference>
<dbReference type="EMBL" id="JACHVA010000118">
    <property type="protein sequence ID" value="MBC2603118.1"/>
    <property type="molecule type" value="Genomic_DNA"/>
</dbReference>
<evidence type="ECO:0000256" key="1">
    <source>
        <dbReference type="ARBA" id="ARBA00022980"/>
    </source>
</evidence>
<evidence type="ECO:0000256" key="4">
    <source>
        <dbReference type="SAM" id="MobiDB-lite"/>
    </source>
</evidence>
<feature type="compositionally biased region" description="Low complexity" evidence="4">
    <location>
        <begin position="84"/>
        <end position="100"/>
    </location>
</feature>
<sequence>MALKIRLQRHGNRHNPFYRVVVAENTARRDGRYVELLGTYDPQNKTEEKQWKLDLDRVDYWQEHGAKPTDTVRSLIRRARKAAPEAAAAPAGEEAPAQES</sequence>
<keyword evidence="2 3" id="KW-0687">Ribonucleoprotein</keyword>
<dbReference type="InterPro" id="IPR023803">
    <property type="entry name" value="Ribosomal_bS16_dom_sf"/>
</dbReference>
<dbReference type="GO" id="GO:0006412">
    <property type="term" value="P:translation"/>
    <property type="evidence" value="ECO:0007669"/>
    <property type="project" value="UniProtKB-UniRule"/>
</dbReference>
<keyword evidence="6" id="KW-1185">Reference proteome</keyword>
<dbReference type="InterPro" id="IPR000307">
    <property type="entry name" value="Ribosomal_bS16"/>
</dbReference>
<dbReference type="Pfam" id="PF00886">
    <property type="entry name" value="Ribosomal_S16"/>
    <property type="match status" value="1"/>
</dbReference>
<dbReference type="NCBIfam" id="TIGR00002">
    <property type="entry name" value="S16"/>
    <property type="match status" value="1"/>
</dbReference>
<dbReference type="GO" id="GO:0015935">
    <property type="term" value="C:small ribosomal subunit"/>
    <property type="evidence" value="ECO:0007669"/>
    <property type="project" value="TreeGrafter"/>
</dbReference>
<dbReference type="GO" id="GO:0005737">
    <property type="term" value="C:cytoplasm"/>
    <property type="evidence" value="ECO:0007669"/>
    <property type="project" value="UniProtKB-ARBA"/>
</dbReference>
<dbReference type="Gene3D" id="3.30.1320.10">
    <property type="match status" value="1"/>
</dbReference>